<dbReference type="AlphaFoldDB" id="A0A6G0MU72"/>
<protein>
    <recommendedName>
        <fullName evidence="3">DDE Tnp4 domain-containing protein</fullName>
    </recommendedName>
</protein>
<keyword evidence="2" id="KW-0479">Metal-binding</keyword>
<dbReference type="EMBL" id="QXGC01002792">
    <property type="protein sequence ID" value="KAE9181750.1"/>
    <property type="molecule type" value="Genomic_DNA"/>
</dbReference>
<evidence type="ECO:0000313" key="4">
    <source>
        <dbReference type="EMBL" id="KAE9181750.1"/>
    </source>
</evidence>
<organism evidence="4 5">
    <name type="scientific">Phytophthora fragariae</name>
    <dbReference type="NCBI Taxonomy" id="53985"/>
    <lineage>
        <taxon>Eukaryota</taxon>
        <taxon>Sar</taxon>
        <taxon>Stramenopiles</taxon>
        <taxon>Oomycota</taxon>
        <taxon>Peronosporomycetes</taxon>
        <taxon>Peronosporales</taxon>
        <taxon>Peronosporaceae</taxon>
        <taxon>Phytophthora</taxon>
    </lineage>
</organism>
<dbReference type="Pfam" id="PF13359">
    <property type="entry name" value="DDE_Tnp_4"/>
    <property type="match status" value="1"/>
</dbReference>
<evidence type="ECO:0000256" key="2">
    <source>
        <dbReference type="ARBA" id="ARBA00022723"/>
    </source>
</evidence>
<dbReference type="PANTHER" id="PTHR48471">
    <property type="entry name" value="DDE TNP4 DOMAIN-CONTAINING PROTEIN"/>
    <property type="match status" value="1"/>
</dbReference>
<dbReference type="PANTHER" id="PTHR48471:SF1">
    <property type="entry name" value="DDE TNP4 DOMAIN-CONTAINING PROTEIN"/>
    <property type="match status" value="1"/>
</dbReference>
<comment type="caution">
    <text evidence="4">The sequence shown here is derived from an EMBL/GenBank/DDBJ whole genome shotgun (WGS) entry which is preliminary data.</text>
</comment>
<proteinExistence type="predicted"/>
<dbReference type="GO" id="GO:0046872">
    <property type="term" value="F:metal ion binding"/>
    <property type="evidence" value="ECO:0007669"/>
    <property type="project" value="UniProtKB-KW"/>
</dbReference>
<comment type="cofactor">
    <cofactor evidence="1">
        <name>a divalent metal cation</name>
        <dbReference type="ChEBI" id="CHEBI:60240"/>
    </cofactor>
</comment>
<name>A0A6G0MU72_9STRA</name>
<sequence>MFDGDDAMVLLLYEAYKTHSELVRVARRDVHHLLLEEEWRIAMRARHYLTTQCLDVPCPSSWMTLFDCGTDINFLSATSLTRAFNQLLCRFSCYYYMAPLSARGRPLKLRYLHQVLGLILTFYAGSMEQSSLCIIFGVPPSTLSRTMRRAEEALSQALNGYAPDRISWPPPSRQVEIARMVNKREPLLTHTFGFIDGKNLRVQGPSNGDLQNAMYNGWLHSVFVTGTICFAADGCIIWSKHNCPGSWNDSDTSLEFRTKLTGPQYCPDDRMNVVSDSAFPCSSAMTGMILTPLKDGDIEKIEHSLRASARTLHNVITSIRQPAEWGMGIVQKVYSRFNLPHPYDADVRGMRIGNLFRLANYRVRTVGISEIKTTFSGAMEMPEQLVL</sequence>
<feature type="domain" description="DDE Tnp4" evidence="3">
    <location>
        <begin position="195"/>
        <end position="338"/>
    </location>
</feature>
<dbReference type="InterPro" id="IPR027806">
    <property type="entry name" value="HARBI1_dom"/>
</dbReference>
<evidence type="ECO:0000313" key="5">
    <source>
        <dbReference type="Proteomes" id="UP000476176"/>
    </source>
</evidence>
<evidence type="ECO:0000256" key="1">
    <source>
        <dbReference type="ARBA" id="ARBA00001968"/>
    </source>
</evidence>
<accession>A0A6G0MU72</accession>
<dbReference type="Proteomes" id="UP000476176">
    <property type="component" value="Unassembled WGS sequence"/>
</dbReference>
<evidence type="ECO:0000259" key="3">
    <source>
        <dbReference type="Pfam" id="PF13359"/>
    </source>
</evidence>
<reference evidence="4 5" key="1">
    <citation type="submission" date="2018-09" db="EMBL/GenBank/DDBJ databases">
        <title>Genomic investigation of the strawberry pathogen Phytophthora fragariae indicates pathogenicity is determined by transcriptional variation in three key races.</title>
        <authorList>
            <person name="Adams T.M."/>
            <person name="Armitage A.D."/>
            <person name="Sobczyk M.K."/>
            <person name="Bates H.J."/>
            <person name="Dunwell J.M."/>
            <person name="Nellist C.F."/>
            <person name="Harrison R.J."/>
        </authorList>
    </citation>
    <scope>NUCLEOTIDE SEQUENCE [LARGE SCALE GENOMIC DNA]</scope>
    <source>
        <strain evidence="4 5">BC-23</strain>
    </source>
</reference>
<gene>
    <name evidence="4" type="ORF">PF004_g24439</name>
</gene>